<keyword evidence="3" id="KW-1185">Reference proteome</keyword>
<comment type="caution">
    <text evidence="2">The sequence shown here is derived from an EMBL/GenBank/DDBJ whole genome shotgun (WGS) entry which is preliminary data.</text>
</comment>
<dbReference type="EMBL" id="MCIB01000036">
    <property type="protein sequence ID" value="RKD30020.1"/>
    <property type="molecule type" value="Genomic_DNA"/>
</dbReference>
<gene>
    <name evidence="2" type="ORF">BET03_04765</name>
</gene>
<dbReference type="AlphaFoldDB" id="A0A419SXN3"/>
<dbReference type="RefSeq" id="WP_120170230.1">
    <property type="nucleotide sequence ID" value="NZ_MCIB01000036.1"/>
</dbReference>
<protein>
    <submittedName>
        <fullName evidence="2">Uncharacterized protein</fullName>
    </submittedName>
</protein>
<keyword evidence="1" id="KW-0812">Transmembrane</keyword>
<evidence type="ECO:0000313" key="2">
    <source>
        <dbReference type="EMBL" id="RKD30020.1"/>
    </source>
</evidence>
<organism evidence="2 3">
    <name type="scientific">Thermohalobacter berrensis</name>
    <dbReference type="NCBI Taxonomy" id="99594"/>
    <lineage>
        <taxon>Bacteria</taxon>
        <taxon>Bacillati</taxon>
        <taxon>Bacillota</taxon>
        <taxon>Tissierellia</taxon>
        <taxon>Tissierellales</taxon>
        <taxon>Thermohalobacteraceae</taxon>
        <taxon>Thermohalobacter</taxon>
    </lineage>
</organism>
<reference evidence="2 3" key="1">
    <citation type="submission" date="2016-08" db="EMBL/GenBank/DDBJ databases">
        <title>Novel Firmicutes and Novel Genomes.</title>
        <authorList>
            <person name="Poppleton D.I."/>
            <person name="Gribaldo S."/>
        </authorList>
    </citation>
    <scope>NUCLEOTIDE SEQUENCE [LARGE SCALE GENOMIC DNA]</scope>
    <source>
        <strain evidence="2 3">CTT3</strain>
    </source>
</reference>
<dbReference type="OrthoDB" id="2665416at2"/>
<sequence>MSEKQIKHIKYLLLGIFISLVIIALKPVPNIQIPRQNVNIPSNSFINLGNNKIGIVETNDNSGNYGKILIFQFDNKNNTFKLVGEFNYSDYYRNPQKYGLD</sequence>
<keyword evidence="1" id="KW-0472">Membrane</keyword>
<evidence type="ECO:0000313" key="3">
    <source>
        <dbReference type="Proteomes" id="UP000284177"/>
    </source>
</evidence>
<evidence type="ECO:0000256" key="1">
    <source>
        <dbReference type="SAM" id="Phobius"/>
    </source>
</evidence>
<feature type="transmembrane region" description="Helical" evidence="1">
    <location>
        <begin position="12"/>
        <end position="29"/>
    </location>
</feature>
<dbReference type="Proteomes" id="UP000284177">
    <property type="component" value="Unassembled WGS sequence"/>
</dbReference>
<accession>A0A419SXN3</accession>
<keyword evidence="1" id="KW-1133">Transmembrane helix</keyword>
<name>A0A419SXN3_9FIRM</name>
<proteinExistence type="predicted"/>